<sequence length="388" mass="44811">MNQILMMLWQYLHDVTIILYYCKILPNVIFVDPKPILDIFSHLIAITYVDHDKLHLIADPPPSAGERSSLIDFGLFKENFLTIIGKEIFNKDFQPSHMITLLKHLHIIAKVENRKEGDYFFPCALPSYDKLNPAPAEIQPLLIAWEIKNSGTTNLAIPQGLFPLTIVHLLEREDVDFSPVGKDYYRYNDAMSLRIYKEYTIDIINCYTHIEIRFYDCKDFCPRICKLVTDAIKKSSKDLNVNDNHIFAFKCSMDEQCYCIVKEDKSSTRCTQCRSHCKVLEGDDDSYKCWFSNLQLLNPGAETSEGPPAKRHRMQPTGLLDTGNLIDVLDVLDDHEYSGVEYYDLGLRLGLHSRTLNVIKEDNKGNVRSCLRECLAAWLEQRDSVMRR</sequence>
<evidence type="ECO:0000313" key="1">
    <source>
        <dbReference type="EnsemblMetazoa" id="XP_019862156.1"/>
    </source>
</evidence>
<evidence type="ECO:0000313" key="2">
    <source>
        <dbReference type="Proteomes" id="UP000007879"/>
    </source>
</evidence>
<organism evidence="1 2">
    <name type="scientific">Amphimedon queenslandica</name>
    <name type="common">Sponge</name>
    <dbReference type="NCBI Taxonomy" id="400682"/>
    <lineage>
        <taxon>Eukaryota</taxon>
        <taxon>Metazoa</taxon>
        <taxon>Porifera</taxon>
        <taxon>Demospongiae</taxon>
        <taxon>Heteroscleromorpha</taxon>
        <taxon>Haplosclerida</taxon>
        <taxon>Niphatidae</taxon>
        <taxon>Amphimedon</taxon>
    </lineage>
</organism>
<dbReference type="GeneID" id="109590713"/>
<evidence type="ECO:0008006" key="3">
    <source>
        <dbReference type="Google" id="ProtNLM"/>
    </source>
</evidence>
<dbReference type="EnsemblMetazoa" id="XM_020006597.1">
    <property type="protein sequence ID" value="XP_019862156.1"/>
    <property type="gene ID" value="LOC109590713"/>
</dbReference>
<dbReference type="Gene3D" id="1.10.533.10">
    <property type="entry name" value="Death Domain, Fas"/>
    <property type="match status" value="1"/>
</dbReference>
<reference evidence="1" key="2">
    <citation type="submission" date="2024-06" db="UniProtKB">
        <authorList>
            <consortium name="EnsemblMetazoa"/>
        </authorList>
    </citation>
    <scope>IDENTIFICATION</scope>
</reference>
<proteinExistence type="predicted"/>
<dbReference type="RefSeq" id="XP_019862156.1">
    <property type="nucleotide sequence ID" value="XM_020006597.1"/>
</dbReference>
<protein>
    <recommendedName>
        <fullName evidence="3">Death domain-containing protein</fullName>
    </recommendedName>
</protein>
<dbReference type="KEGG" id="aqu:109590713"/>
<dbReference type="InterPro" id="IPR011029">
    <property type="entry name" value="DEATH-like_dom_sf"/>
</dbReference>
<reference evidence="2" key="1">
    <citation type="journal article" date="2010" name="Nature">
        <title>The Amphimedon queenslandica genome and the evolution of animal complexity.</title>
        <authorList>
            <person name="Srivastava M."/>
            <person name="Simakov O."/>
            <person name="Chapman J."/>
            <person name="Fahey B."/>
            <person name="Gauthier M.E."/>
            <person name="Mitros T."/>
            <person name="Richards G.S."/>
            <person name="Conaco C."/>
            <person name="Dacre M."/>
            <person name="Hellsten U."/>
            <person name="Larroux C."/>
            <person name="Putnam N.H."/>
            <person name="Stanke M."/>
            <person name="Adamska M."/>
            <person name="Darling A."/>
            <person name="Degnan S.M."/>
            <person name="Oakley T.H."/>
            <person name="Plachetzki D.C."/>
            <person name="Zhai Y."/>
            <person name="Adamski M."/>
            <person name="Calcino A."/>
            <person name="Cummins S.F."/>
            <person name="Goodstein D.M."/>
            <person name="Harris C."/>
            <person name="Jackson D.J."/>
            <person name="Leys S.P."/>
            <person name="Shu S."/>
            <person name="Woodcroft B.J."/>
            <person name="Vervoort M."/>
            <person name="Kosik K.S."/>
            <person name="Manning G."/>
            <person name="Degnan B.M."/>
            <person name="Rokhsar D.S."/>
        </authorList>
    </citation>
    <scope>NUCLEOTIDE SEQUENCE [LARGE SCALE GENOMIC DNA]</scope>
</reference>
<name>A0AAN0JZ16_AMPQE</name>
<dbReference type="AlphaFoldDB" id="A0AAN0JZ16"/>
<dbReference type="CDD" id="cd01670">
    <property type="entry name" value="Death"/>
    <property type="match status" value="1"/>
</dbReference>
<dbReference type="Proteomes" id="UP000007879">
    <property type="component" value="Unassembled WGS sequence"/>
</dbReference>
<keyword evidence="2" id="KW-1185">Reference proteome</keyword>
<accession>A0AAN0JZ16</accession>